<keyword evidence="10" id="KW-0812">Transmembrane</keyword>
<evidence type="ECO:0000256" key="2">
    <source>
        <dbReference type="ARBA" id="ARBA00022527"/>
    </source>
</evidence>
<evidence type="ECO:0000256" key="4">
    <source>
        <dbReference type="ARBA" id="ARBA00022741"/>
    </source>
</evidence>
<dbReference type="RefSeq" id="WP_318296491.1">
    <property type="nucleotide sequence ID" value="NZ_BAAABQ010000057.1"/>
</dbReference>
<reference evidence="13 14" key="1">
    <citation type="submission" date="2020-08" db="EMBL/GenBank/DDBJ databases">
        <title>Genomic Encyclopedia of Archaeal and Bacterial Type Strains, Phase II (KMG-II): from individual species to whole genera.</title>
        <authorList>
            <person name="Goeker M."/>
        </authorList>
    </citation>
    <scope>NUCLEOTIDE SEQUENCE [LARGE SCALE GENOMIC DNA]</scope>
    <source>
        <strain evidence="13 14">DSM 43850</strain>
    </source>
</reference>
<dbReference type="CDD" id="cd14014">
    <property type="entry name" value="STKc_PknB_like"/>
    <property type="match status" value="1"/>
</dbReference>
<evidence type="ECO:0000256" key="8">
    <source>
        <dbReference type="ARBA" id="ARBA00048679"/>
    </source>
</evidence>
<evidence type="ECO:0000259" key="12">
    <source>
        <dbReference type="PROSITE" id="PS51178"/>
    </source>
</evidence>
<feature type="domain" description="PASTA" evidence="12">
    <location>
        <begin position="406"/>
        <end position="473"/>
    </location>
</feature>
<dbReference type="PROSITE" id="PS00108">
    <property type="entry name" value="PROTEIN_KINASE_ST"/>
    <property type="match status" value="1"/>
</dbReference>
<keyword evidence="10" id="KW-0472">Membrane</keyword>
<keyword evidence="3 13" id="KW-0808">Transferase</keyword>
<dbReference type="CDD" id="cd06577">
    <property type="entry name" value="PASTA_pknB"/>
    <property type="match status" value="4"/>
</dbReference>
<sequence length="674" mass="71299">MGTQSVSLVGGLLEQRYRVDALLARGGMSAVYRGVDTRLERSVAIKVMDERFAGDQTFIDRFVREARTAAQLHHPGVVGVYDQGVDHSPEGERVFLVMELVAGGTLRDLLRERGALPVPLAVSVMEQVLSALGAAHRAGLVHRDVKPENVLIGRGGVVKVADFGLVRAVASANTTSDSMILGTVAYLSPEQVATGASDARSDVYSAGILLYELLTGVPPYTGDNAISVAYRHVNDDVPPPSEAATGSIPPALDDLVLRATRREPSGRPADADALLAELQRTAGALGIPAMAVPLPATADVRLDDSTMRVRDDGPPTEKIAPITMATPRPTGPTPIGPQGTRAMSREELDANAITARHEPVPAGPAPMSAAERYHQQRSRSRRIFTIWILIIVLLAAAIGTTAWWLGSGQWSQVPQVKGLEQSVAEQRLRDSNLTFHVTKVRNNTAKPGIVLDVRPGELQQVQRGSDVELQVSQGRPTVPNVQAGADPADADKQITDQGLQAVRDASKDGYSDSVPQGRVLGLDPSAGTPLDVGAPVKVLLSKGPAPKQVPSVVGMSRDEAFAALTQAGFEPFDAGTEFSDKVDKDKVTKTSPAAGATVANGGSKRVGVFTSNAVTVPDLRGQKAEDARKALKALGLEIDVRGFFRRPDSTVFSQDPAAGSRVKPGTKVAVDVFP</sequence>
<evidence type="ECO:0000256" key="9">
    <source>
        <dbReference type="SAM" id="MobiDB-lite"/>
    </source>
</evidence>
<dbReference type="PROSITE" id="PS50011">
    <property type="entry name" value="PROTEIN_KINASE_DOM"/>
    <property type="match status" value="1"/>
</dbReference>
<feature type="transmembrane region" description="Helical" evidence="10">
    <location>
        <begin position="383"/>
        <end position="405"/>
    </location>
</feature>
<dbReference type="EMBL" id="JACJID010000003">
    <property type="protein sequence ID" value="MBA8927256.1"/>
    <property type="molecule type" value="Genomic_DNA"/>
</dbReference>
<keyword evidence="6" id="KW-0067">ATP-binding</keyword>
<feature type="domain" description="PASTA" evidence="12">
    <location>
        <begin position="610"/>
        <end position="674"/>
    </location>
</feature>
<keyword evidence="2" id="KW-0723">Serine/threonine-protein kinase</keyword>
<dbReference type="GO" id="GO:0004674">
    <property type="term" value="F:protein serine/threonine kinase activity"/>
    <property type="evidence" value="ECO:0007669"/>
    <property type="project" value="UniProtKB-EC"/>
</dbReference>
<feature type="domain" description="Protein kinase" evidence="11">
    <location>
        <begin position="17"/>
        <end position="279"/>
    </location>
</feature>
<dbReference type="InterPro" id="IPR000719">
    <property type="entry name" value="Prot_kinase_dom"/>
</dbReference>
<feature type="compositionally biased region" description="Basic and acidic residues" evidence="9">
    <location>
        <begin position="306"/>
        <end position="315"/>
    </location>
</feature>
<proteinExistence type="predicted"/>
<dbReference type="Pfam" id="PF03793">
    <property type="entry name" value="PASTA"/>
    <property type="match status" value="4"/>
</dbReference>
<organism evidence="13 14">
    <name type="scientific">Kutzneria viridogrisea</name>
    <dbReference type="NCBI Taxonomy" id="47990"/>
    <lineage>
        <taxon>Bacteria</taxon>
        <taxon>Bacillati</taxon>
        <taxon>Actinomycetota</taxon>
        <taxon>Actinomycetes</taxon>
        <taxon>Pseudonocardiales</taxon>
        <taxon>Pseudonocardiaceae</taxon>
        <taxon>Kutzneria</taxon>
    </lineage>
</organism>
<keyword evidence="5 13" id="KW-0418">Kinase</keyword>
<evidence type="ECO:0000256" key="3">
    <source>
        <dbReference type="ARBA" id="ARBA00022679"/>
    </source>
</evidence>
<comment type="catalytic activity">
    <reaction evidence="8">
        <text>L-seryl-[protein] + ATP = O-phospho-L-seryl-[protein] + ADP + H(+)</text>
        <dbReference type="Rhea" id="RHEA:17989"/>
        <dbReference type="Rhea" id="RHEA-COMP:9863"/>
        <dbReference type="Rhea" id="RHEA-COMP:11604"/>
        <dbReference type="ChEBI" id="CHEBI:15378"/>
        <dbReference type="ChEBI" id="CHEBI:29999"/>
        <dbReference type="ChEBI" id="CHEBI:30616"/>
        <dbReference type="ChEBI" id="CHEBI:83421"/>
        <dbReference type="ChEBI" id="CHEBI:456216"/>
        <dbReference type="EC" id="2.7.11.1"/>
    </reaction>
</comment>
<evidence type="ECO:0000256" key="7">
    <source>
        <dbReference type="ARBA" id="ARBA00047899"/>
    </source>
</evidence>
<dbReference type="Pfam" id="PF00069">
    <property type="entry name" value="Pkinase"/>
    <property type="match status" value="1"/>
</dbReference>
<evidence type="ECO:0000256" key="10">
    <source>
        <dbReference type="SAM" id="Phobius"/>
    </source>
</evidence>
<dbReference type="PANTHER" id="PTHR43289">
    <property type="entry name" value="MITOGEN-ACTIVATED PROTEIN KINASE KINASE KINASE 20-RELATED"/>
    <property type="match status" value="1"/>
</dbReference>
<dbReference type="SMART" id="SM00740">
    <property type="entry name" value="PASTA"/>
    <property type="match status" value="4"/>
</dbReference>
<dbReference type="SUPFAM" id="SSF54184">
    <property type="entry name" value="Penicillin-binding protein 2x (pbp-2x), c-terminal domain"/>
    <property type="match status" value="1"/>
</dbReference>
<feature type="region of interest" description="Disordered" evidence="9">
    <location>
        <begin position="306"/>
        <end position="336"/>
    </location>
</feature>
<feature type="domain" description="PASTA" evidence="12">
    <location>
        <begin position="543"/>
        <end position="608"/>
    </location>
</feature>
<keyword evidence="4" id="KW-0547">Nucleotide-binding</keyword>
<dbReference type="EC" id="2.7.11.1" evidence="1"/>
<evidence type="ECO:0000256" key="1">
    <source>
        <dbReference type="ARBA" id="ARBA00012513"/>
    </source>
</evidence>
<name>A0ABR6BK33_9PSEU</name>
<dbReference type="Gene3D" id="3.30.10.20">
    <property type="match status" value="4"/>
</dbReference>
<dbReference type="PANTHER" id="PTHR43289:SF34">
    <property type="entry name" value="SERINE_THREONINE-PROTEIN KINASE YBDM-RELATED"/>
    <property type="match status" value="1"/>
</dbReference>
<dbReference type="SUPFAM" id="SSF56112">
    <property type="entry name" value="Protein kinase-like (PK-like)"/>
    <property type="match status" value="1"/>
</dbReference>
<evidence type="ECO:0000313" key="13">
    <source>
        <dbReference type="EMBL" id="MBA8927256.1"/>
    </source>
</evidence>
<dbReference type="Gene3D" id="1.10.510.10">
    <property type="entry name" value="Transferase(Phosphotransferase) domain 1"/>
    <property type="match status" value="1"/>
</dbReference>
<evidence type="ECO:0000313" key="14">
    <source>
        <dbReference type="Proteomes" id="UP000517916"/>
    </source>
</evidence>
<evidence type="ECO:0000256" key="6">
    <source>
        <dbReference type="ARBA" id="ARBA00022840"/>
    </source>
</evidence>
<accession>A0ABR6BK33</accession>
<comment type="caution">
    <text evidence="13">The sequence shown here is derived from an EMBL/GenBank/DDBJ whole genome shotgun (WGS) entry which is preliminary data.</text>
</comment>
<dbReference type="InterPro" id="IPR011009">
    <property type="entry name" value="Kinase-like_dom_sf"/>
</dbReference>
<comment type="catalytic activity">
    <reaction evidence="7">
        <text>L-threonyl-[protein] + ATP = O-phospho-L-threonyl-[protein] + ADP + H(+)</text>
        <dbReference type="Rhea" id="RHEA:46608"/>
        <dbReference type="Rhea" id="RHEA-COMP:11060"/>
        <dbReference type="Rhea" id="RHEA-COMP:11605"/>
        <dbReference type="ChEBI" id="CHEBI:15378"/>
        <dbReference type="ChEBI" id="CHEBI:30013"/>
        <dbReference type="ChEBI" id="CHEBI:30616"/>
        <dbReference type="ChEBI" id="CHEBI:61977"/>
        <dbReference type="ChEBI" id="CHEBI:456216"/>
        <dbReference type="EC" id="2.7.11.1"/>
    </reaction>
</comment>
<gene>
    <name evidence="13" type="ORF">BC739_004462</name>
</gene>
<dbReference type="SMART" id="SM00220">
    <property type="entry name" value="S_TKc"/>
    <property type="match status" value="1"/>
</dbReference>
<evidence type="ECO:0000259" key="11">
    <source>
        <dbReference type="PROSITE" id="PS50011"/>
    </source>
</evidence>
<dbReference type="Proteomes" id="UP000517916">
    <property type="component" value="Unassembled WGS sequence"/>
</dbReference>
<dbReference type="Gene3D" id="3.30.200.20">
    <property type="entry name" value="Phosphorylase Kinase, domain 1"/>
    <property type="match status" value="1"/>
</dbReference>
<protein>
    <recommendedName>
        <fullName evidence="1">non-specific serine/threonine protein kinase</fullName>
        <ecNumber evidence="1">2.7.11.1</ecNumber>
    </recommendedName>
</protein>
<keyword evidence="10" id="KW-1133">Transmembrane helix</keyword>
<dbReference type="InterPro" id="IPR005543">
    <property type="entry name" value="PASTA_dom"/>
</dbReference>
<feature type="domain" description="PASTA" evidence="12">
    <location>
        <begin position="474"/>
        <end position="542"/>
    </location>
</feature>
<evidence type="ECO:0000256" key="5">
    <source>
        <dbReference type="ARBA" id="ARBA00022777"/>
    </source>
</evidence>
<keyword evidence="14" id="KW-1185">Reference proteome</keyword>
<dbReference type="InterPro" id="IPR008271">
    <property type="entry name" value="Ser/Thr_kinase_AS"/>
</dbReference>
<dbReference type="PROSITE" id="PS51178">
    <property type="entry name" value="PASTA"/>
    <property type="match status" value="4"/>
</dbReference>
<dbReference type="NCBIfam" id="NF033483">
    <property type="entry name" value="PknB_PASTA_kin"/>
    <property type="match status" value="1"/>
</dbReference>